<dbReference type="InterPro" id="IPR015421">
    <property type="entry name" value="PyrdxlP-dep_Trfase_major"/>
</dbReference>
<dbReference type="GO" id="GO:0005737">
    <property type="term" value="C:cytoplasm"/>
    <property type="evidence" value="ECO:0007669"/>
    <property type="project" value="TreeGrafter"/>
</dbReference>
<evidence type="ECO:0000256" key="1">
    <source>
        <dbReference type="ARBA" id="ARBA00001933"/>
    </source>
</evidence>
<dbReference type="InterPro" id="IPR006235">
    <property type="entry name" value="OAc-hSer/O-AcSer_sulfhydrylase"/>
</dbReference>
<dbReference type="NCBIfam" id="TIGR01326">
    <property type="entry name" value="OAH_OAS_sulfhy"/>
    <property type="match status" value="1"/>
</dbReference>
<dbReference type="GO" id="GO:0030170">
    <property type="term" value="F:pyridoxal phosphate binding"/>
    <property type="evidence" value="ECO:0007669"/>
    <property type="project" value="InterPro"/>
</dbReference>
<comment type="cofactor">
    <cofactor evidence="1 5">
        <name>pyridoxal 5'-phosphate</name>
        <dbReference type="ChEBI" id="CHEBI:597326"/>
    </cofactor>
</comment>
<keyword evidence="3" id="KW-0808">Transferase</keyword>
<dbReference type="InterPro" id="IPR000277">
    <property type="entry name" value="Cys/Met-Metab_PyrdxlP-dep_enz"/>
</dbReference>
<dbReference type="EMBL" id="HBHT01038844">
    <property type="protein sequence ID" value="CAD9992898.1"/>
    <property type="molecule type" value="Transcribed_RNA"/>
</dbReference>
<dbReference type="InterPro" id="IPR015424">
    <property type="entry name" value="PyrdxlP-dep_Trfase"/>
</dbReference>
<dbReference type="FunFam" id="3.40.640.10:FF:000035">
    <property type="entry name" value="O-succinylhomoserine sulfhydrylase"/>
    <property type="match status" value="1"/>
</dbReference>
<organism evidence="6">
    <name type="scientific">Entomoneis paludosa</name>
    <dbReference type="NCBI Taxonomy" id="265537"/>
    <lineage>
        <taxon>Eukaryota</taxon>
        <taxon>Sar</taxon>
        <taxon>Stramenopiles</taxon>
        <taxon>Ochrophyta</taxon>
        <taxon>Bacillariophyta</taxon>
        <taxon>Bacillariophyceae</taxon>
        <taxon>Bacillariophycidae</taxon>
        <taxon>Entomoneidaceae</taxon>
        <taxon>Entomoneis</taxon>
    </lineage>
</organism>
<proteinExistence type="inferred from homology"/>
<dbReference type="CDD" id="cd00614">
    <property type="entry name" value="CGS_like"/>
    <property type="match status" value="1"/>
</dbReference>
<evidence type="ECO:0000256" key="4">
    <source>
        <dbReference type="ARBA" id="ARBA00022898"/>
    </source>
</evidence>
<evidence type="ECO:0000256" key="3">
    <source>
        <dbReference type="ARBA" id="ARBA00022679"/>
    </source>
</evidence>
<keyword evidence="4 5" id="KW-0663">Pyridoxal phosphate</keyword>
<sequence length="521" mass="56782">MTPAICCVWMDGRDEIRERFSRRSWWHKKHHRSTSHYSISKGTKATINNNMLVRPNVVHRFLAQQSRASTRSLVARSMSSGTGTGFDTIALHGGYTPDPNITYGMGQGAPRGVPLYRTAPFVFKSTEHAANLFALKELGNIYSRLMNPTNHVLEARYAQLEGAHEMAGLSVASGTNAIFYAILTLAQQGDNIVASRQLYGGSYTMFDNLLPKFGIEVRFVDGTDPKNFAEKVDENTRAFFTEAVSNPSLDVFDIEGIATQAHDVGLPLIVDSTFSTPYLCQPLAHGADIITNSLTKWIGGHGIGIGGIIVDGGTFDWGAGKHPLFDEPDSSYHGLRWGHDLPEGLAPLAFKLRALTCNLRNLGGCLSPDNAWMMLQGIETLSLRMERHCENSFKVAEYLQNHDKVAWVRYPGLPGDPGHGELNDKYLKGKGGGIVVFGVKSDQPQQAGATFIDSCQLFSHVANVGDCKSLCIHPSSSTHSQLSPEQQLGAGVGPDLVRLSVGIESIDDILTDLDQALAKVE</sequence>
<dbReference type="InterPro" id="IPR054542">
    <property type="entry name" value="Cys_met_metab_PP"/>
</dbReference>
<dbReference type="PROSITE" id="PS00868">
    <property type="entry name" value="CYS_MET_METAB_PP"/>
    <property type="match status" value="1"/>
</dbReference>
<dbReference type="GO" id="GO:0004124">
    <property type="term" value="F:cysteine synthase activity"/>
    <property type="evidence" value="ECO:0007669"/>
    <property type="project" value="TreeGrafter"/>
</dbReference>
<dbReference type="SUPFAM" id="SSF53383">
    <property type="entry name" value="PLP-dependent transferases"/>
    <property type="match status" value="1"/>
</dbReference>
<dbReference type="Gene3D" id="3.40.640.10">
    <property type="entry name" value="Type I PLP-dependent aspartate aminotransferase-like (Major domain)"/>
    <property type="match status" value="1"/>
</dbReference>
<dbReference type="InterPro" id="IPR015422">
    <property type="entry name" value="PyrdxlP-dep_Trfase_small"/>
</dbReference>
<dbReference type="GO" id="GO:0019346">
    <property type="term" value="P:transsulfuration"/>
    <property type="evidence" value="ECO:0007669"/>
    <property type="project" value="InterPro"/>
</dbReference>
<comment type="similarity">
    <text evidence="2 5">Belongs to the trans-sulfuration enzymes family.</text>
</comment>
<gene>
    <name evidence="6" type="ORF">APAL1065_LOCUS26113</name>
</gene>
<dbReference type="Pfam" id="PF01053">
    <property type="entry name" value="Cys_Met_Meta_PP"/>
    <property type="match status" value="1"/>
</dbReference>
<accession>A0A7S3DXP4</accession>
<dbReference type="Gene3D" id="3.90.1150.10">
    <property type="entry name" value="Aspartate Aminotransferase, domain 1"/>
    <property type="match status" value="1"/>
</dbReference>
<dbReference type="PANTHER" id="PTHR43797:SF2">
    <property type="entry name" value="HOMOCYSTEINE_CYSTEINE SYNTHASE"/>
    <property type="match status" value="1"/>
</dbReference>
<dbReference type="PANTHER" id="PTHR43797">
    <property type="entry name" value="HOMOCYSTEINE/CYSTEINE SYNTHASE"/>
    <property type="match status" value="1"/>
</dbReference>
<protein>
    <recommendedName>
        <fullName evidence="7">O-acetylhomoserine aminocarboxypropyltransferase</fullName>
    </recommendedName>
</protein>
<evidence type="ECO:0000256" key="5">
    <source>
        <dbReference type="RuleBase" id="RU362118"/>
    </source>
</evidence>
<evidence type="ECO:0000313" key="6">
    <source>
        <dbReference type="EMBL" id="CAD9992898.1"/>
    </source>
</evidence>
<evidence type="ECO:0008006" key="7">
    <source>
        <dbReference type="Google" id="ProtNLM"/>
    </source>
</evidence>
<reference evidence="6" key="1">
    <citation type="submission" date="2021-01" db="EMBL/GenBank/DDBJ databases">
        <authorList>
            <person name="Corre E."/>
            <person name="Pelletier E."/>
            <person name="Niang G."/>
            <person name="Scheremetjew M."/>
            <person name="Finn R."/>
            <person name="Kale V."/>
            <person name="Holt S."/>
            <person name="Cochrane G."/>
            <person name="Meng A."/>
            <person name="Brown T."/>
            <person name="Cohen L."/>
        </authorList>
    </citation>
    <scope>NUCLEOTIDE SEQUENCE</scope>
    <source>
        <strain evidence="6">CCMP125</strain>
    </source>
</reference>
<name>A0A7S3DXP4_9STRA</name>
<dbReference type="GO" id="GO:0003961">
    <property type="term" value="F:O-acetylhomoserine aminocarboxypropyltransferase activity"/>
    <property type="evidence" value="ECO:0007669"/>
    <property type="project" value="TreeGrafter"/>
</dbReference>
<dbReference type="AlphaFoldDB" id="A0A7S3DXP4"/>
<dbReference type="GO" id="GO:0006535">
    <property type="term" value="P:cysteine biosynthetic process from serine"/>
    <property type="evidence" value="ECO:0007669"/>
    <property type="project" value="TreeGrafter"/>
</dbReference>
<dbReference type="GO" id="GO:0071269">
    <property type="term" value="P:L-homocysteine biosynthetic process"/>
    <property type="evidence" value="ECO:0007669"/>
    <property type="project" value="TreeGrafter"/>
</dbReference>
<evidence type="ECO:0000256" key="2">
    <source>
        <dbReference type="ARBA" id="ARBA00009077"/>
    </source>
</evidence>